<protein>
    <submittedName>
        <fullName evidence="2">DUF2304 domain-containing protein</fullName>
    </submittedName>
</protein>
<evidence type="ECO:0000256" key="1">
    <source>
        <dbReference type="SAM" id="Phobius"/>
    </source>
</evidence>
<keyword evidence="1" id="KW-1133">Transmembrane helix</keyword>
<dbReference type="EMBL" id="CP063458">
    <property type="protein sequence ID" value="QOV92286.1"/>
    <property type="molecule type" value="Genomic_DNA"/>
</dbReference>
<keyword evidence="1" id="KW-0472">Membrane</keyword>
<evidence type="ECO:0000313" key="2">
    <source>
        <dbReference type="EMBL" id="QOV92286.1"/>
    </source>
</evidence>
<keyword evidence="3" id="KW-1185">Reference proteome</keyword>
<proteinExistence type="predicted"/>
<accession>A0A7M2X3E8</accession>
<keyword evidence="1" id="KW-0812">Transmembrane</keyword>
<gene>
    <name evidence="2" type="ORF">IPV69_13375</name>
</gene>
<dbReference type="KEGG" id="hbs:IPV69_13375"/>
<feature type="transmembrane region" description="Helical" evidence="1">
    <location>
        <begin position="33"/>
        <end position="51"/>
    </location>
</feature>
<dbReference type="AlphaFoldDB" id="A0A7M2X3E8"/>
<organism evidence="2 3">
    <name type="scientific">Humisphaera borealis</name>
    <dbReference type="NCBI Taxonomy" id="2807512"/>
    <lineage>
        <taxon>Bacteria</taxon>
        <taxon>Pseudomonadati</taxon>
        <taxon>Planctomycetota</taxon>
        <taxon>Phycisphaerae</taxon>
        <taxon>Tepidisphaerales</taxon>
        <taxon>Tepidisphaeraceae</taxon>
        <taxon>Humisphaera</taxon>
    </lineage>
</organism>
<sequence length="127" mass="14240">MNPFRSAFLVLFGGLLIVLAVRRMRAYRLRERYALVFAVLALPFLGLAVWPDGLAWIAERLNIQYNTLALLGVSCFLMLAVFELLSIVSVQDQKITALSQLVGILMEKQKLVEKEHRPGADKSEPPA</sequence>
<dbReference type="InterPro" id="IPR019277">
    <property type="entry name" value="DUF2304"/>
</dbReference>
<feature type="transmembrane region" description="Helical" evidence="1">
    <location>
        <begin position="6"/>
        <end position="21"/>
    </location>
</feature>
<dbReference type="Pfam" id="PF10066">
    <property type="entry name" value="DUF2304"/>
    <property type="match status" value="1"/>
</dbReference>
<reference evidence="2 3" key="1">
    <citation type="submission" date="2020-10" db="EMBL/GenBank/DDBJ databases">
        <title>Wide distribution of Phycisphaera-like planctomycetes from WD2101 soil group in peatlands and genome analysis of the first cultivated representative.</title>
        <authorList>
            <person name="Dedysh S.N."/>
            <person name="Beletsky A.V."/>
            <person name="Ivanova A."/>
            <person name="Kulichevskaya I.S."/>
            <person name="Suzina N.E."/>
            <person name="Philippov D.A."/>
            <person name="Rakitin A.L."/>
            <person name="Mardanov A.V."/>
            <person name="Ravin N.V."/>
        </authorList>
    </citation>
    <scope>NUCLEOTIDE SEQUENCE [LARGE SCALE GENOMIC DNA]</scope>
    <source>
        <strain evidence="2 3">M1803</strain>
    </source>
</reference>
<feature type="transmembrane region" description="Helical" evidence="1">
    <location>
        <begin position="63"/>
        <end position="85"/>
    </location>
</feature>
<dbReference type="Proteomes" id="UP000593765">
    <property type="component" value="Chromosome"/>
</dbReference>
<evidence type="ECO:0000313" key="3">
    <source>
        <dbReference type="Proteomes" id="UP000593765"/>
    </source>
</evidence>
<name>A0A7M2X3E8_9BACT</name>
<dbReference type="RefSeq" id="WP_206295620.1">
    <property type="nucleotide sequence ID" value="NZ_CP063458.1"/>
</dbReference>